<organism evidence="6 7">
    <name type="scientific">Pseudonocardia kongjuensis</name>
    <dbReference type="NCBI Taxonomy" id="102227"/>
    <lineage>
        <taxon>Bacteria</taxon>
        <taxon>Bacillati</taxon>
        <taxon>Actinomycetota</taxon>
        <taxon>Actinomycetes</taxon>
        <taxon>Pseudonocardiales</taxon>
        <taxon>Pseudonocardiaceae</taxon>
        <taxon>Pseudonocardia</taxon>
    </lineage>
</organism>
<proteinExistence type="predicted"/>
<dbReference type="InterPro" id="IPR009057">
    <property type="entry name" value="Homeodomain-like_sf"/>
</dbReference>
<evidence type="ECO:0000256" key="4">
    <source>
        <dbReference type="SAM" id="MobiDB-lite"/>
    </source>
</evidence>
<dbReference type="EMBL" id="BAAAJK010000034">
    <property type="protein sequence ID" value="GAA1396963.1"/>
    <property type="molecule type" value="Genomic_DNA"/>
</dbReference>
<protein>
    <submittedName>
        <fullName evidence="6">AraC family transcriptional regulator</fullName>
    </submittedName>
</protein>
<dbReference type="Pfam" id="PF12852">
    <property type="entry name" value="Cupin_6"/>
    <property type="match status" value="1"/>
</dbReference>
<feature type="region of interest" description="Disordered" evidence="4">
    <location>
        <begin position="285"/>
        <end position="313"/>
    </location>
</feature>
<evidence type="ECO:0000313" key="7">
    <source>
        <dbReference type="Proteomes" id="UP001501414"/>
    </source>
</evidence>
<evidence type="ECO:0000313" key="6">
    <source>
        <dbReference type="EMBL" id="GAA1396963.1"/>
    </source>
</evidence>
<keyword evidence="2" id="KW-0238">DNA-binding</keyword>
<comment type="caution">
    <text evidence="6">The sequence shown here is derived from an EMBL/GenBank/DDBJ whole genome shotgun (WGS) entry which is preliminary data.</text>
</comment>
<sequence>MTNTPDNFADPPSLGDAFSDLLESIRLRGGVVRESTAAVPKAFRDRTRLVHVVTRGQVELQVDAGGRTLLTDGTMALLGRGDPHTMNPCGEATWISGEFLVEQGVAEPLLGDLPPVITIAGPGSDWLPLSVELLLSELHPAAPGSRAMISRILELLFIHGLRAWTAAEGDRTPGGLTAALDPALSPALAAVHAAPGKNWTVTRLAGIAHLSRSVFAGRFRRQMGIPPSAYIQRLRIEHAAQLLLTSQDTVATIAHAVGYASEASFSRAFQARHGQPPRRWRVAELSRPERTATPGGCDPQVSSWPAAATPSRR</sequence>
<dbReference type="PANTHER" id="PTHR46796:SF13">
    <property type="entry name" value="HTH-TYPE TRANSCRIPTIONAL ACTIVATOR RHAS"/>
    <property type="match status" value="1"/>
</dbReference>
<dbReference type="InterPro" id="IPR050204">
    <property type="entry name" value="AraC_XylS_family_regulators"/>
</dbReference>
<evidence type="ECO:0000256" key="1">
    <source>
        <dbReference type="ARBA" id="ARBA00023015"/>
    </source>
</evidence>
<dbReference type="SMART" id="SM00342">
    <property type="entry name" value="HTH_ARAC"/>
    <property type="match status" value="1"/>
</dbReference>
<dbReference type="PANTHER" id="PTHR46796">
    <property type="entry name" value="HTH-TYPE TRANSCRIPTIONAL ACTIVATOR RHAS-RELATED"/>
    <property type="match status" value="1"/>
</dbReference>
<reference evidence="6 7" key="1">
    <citation type="journal article" date="2019" name="Int. J. Syst. Evol. Microbiol.">
        <title>The Global Catalogue of Microorganisms (GCM) 10K type strain sequencing project: providing services to taxonomists for standard genome sequencing and annotation.</title>
        <authorList>
            <consortium name="The Broad Institute Genomics Platform"/>
            <consortium name="The Broad Institute Genome Sequencing Center for Infectious Disease"/>
            <person name="Wu L."/>
            <person name="Ma J."/>
        </authorList>
    </citation>
    <scope>NUCLEOTIDE SEQUENCE [LARGE SCALE GENOMIC DNA]</scope>
    <source>
        <strain evidence="6 7">JCM 11896</strain>
    </source>
</reference>
<dbReference type="InterPro" id="IPR018060">
    <property type="entry name" value="HTH_AraC"/>
</dbReference>
<keyword evidence="3" id="KW-0804">Transcription</keyword>
<dbReference type="Gene3D" id="1.10.10.60">
    <property type="entry name" value="Homeodomain-like"/>
    <property type="match status" value="2"/>
</dbReference>
<evidence type="ECO:0000256" key="2">
    <source>
        <dbReference type="ARBA" id="ARBA00023125"/>
    </source>
</evidence>
<dbReference type="InterPro" id="IPR018062">
    <property type="entry name" value="HTH_AraC-typ_CS"/>
</dbReference>
<dbReference type="PROSITE" id="PS01124">
    <property type="entry name" value="HTH_ARAC_FAMILY_2"/>
    <property type="match status" value="1"/>
</dbReference>
<evidence type="ECO:0000259" key="5">
    <source>
        <dbReference type="PROSITE" id="PS01124"/>
    </source>
</evidence>
<keyword evidence="1" id="KW-0805">Transcription regulation</keyword>
<gene>
    <name evidence="6" type="ORF">GCM10009613_48910</name>
</gene>
<name>A0ABN1Y3G5_9PSEU</name>
<accession>A0ABN1Y3G5</accession>
<feature type="domain" description="HTH araC/xylS-type" evidence="5">
    <location>
        <begin position="185"/>
        <end position="283"/>
    </location>
</feature>
<dbReference type="SUPFAM" id="SSF46689">
    <property type="entry name" value="Homeodomain-like"/>
    <property type="match status" value="2"/>
</dbReference>
<dbReference type="Proteomes" id="UP001501414">
    <property type="component" value="Unassembled WGS sequence"/>
</dbReference>
<evidence type="ECO:0000256" key="3">
    <source>
        <dbReference type="ARBA" id="ARBA00023163"/>
    </source>
</evidence>
<keyword evidence="7" id="KW-1185">Reference proteome</keyword>
<dbReference type="Pfam" id="PF12833">
    <property type="entry name" value="HTH_18"/>
    <property type="match status" value="1"/>
</dbReference>
<dbReference type="InterPro" id="IPR032783">
    <property type="entry name" value="AraC_lig"/>
</dbReference>
<dbReference type="RefSeq" id="WP_344026504.1">
    <property type="nucleotide sequence ID" value="NZ_BAAAJK010000034.1"/>
</dbReference>
<dbReference type="PROSITE" id="PS00041">
    <property type="entry name" value="HTH_ARAC_FAMILY_1"/>
    <property type="match status" value="1"/>
</dbReference>